<evidence type="ECO:0000313" key="2">
    <source>
        <dbReference type="EMBL" id="TWT66255.1"/>
    </source>
</evidence>
<proteinExistence type="predicted"/>
<evidence type="ECO:0000256" key="1">
    <source>
        <dbReference type="SAM" id="MobiDB-lite"/>
    </source>
</evidence>
<dbReference type="Gene3D" id="3.40.390.10">
    <property type="entry name" value="Collagenase (Catalytic Domain)"/>
    <property type="match status" value="1"/>
</dbReference>
<dbReference type="InterPro" id="IPR018247">
    <property type="entry name" value="EF_Hand_1_Ca_BS"/>
</dbReference>
<dbReference type="Proteomes" id="UP000318478">
    <property type="component" value="Unassembled WGS sequence"/>
</dbReference>
<dbReference type="Gene3D" id="2.60.120.380">
    <property type="match status" value="2"/>
</dbReference>
<reference evidence="2 3" key="1">
    <citation type="submission" date="2019-02" db="EMBL/GenBank/DDBJ databases">
        <title>Deep-cultivation of Planctomycetes and their phenomic and genomic characterization uncovers novel biology.</title>
        <authorList>
            <person name="Wiegand S."/>
            <person name="Jogler M."/>
            <person name="Boedeker C."/>
            <person name="Pinto D."/>
            <person name="Vollmers J."/>
            <person name="Rivas-Marin E."/>
            <person name="Kohn T."/>
            <person name="Peeters S.H."/>
            <person name="Heuer A."/>
            <person name="Rast P."/>
            <person name="Oberbeckmann S."/>
            <person name="Bunk B."/>
            <person name="Jeske O."/>
            <person name="Meyerdierks A."/>
            <person name="Storesund J.E."/>
            <person name="Kallscheuer N."/>
            <person name="Luecker S."/>
            <person name="Lage O.M."/>
            <person name="Pohl T."/>
            <person name="Merkel B.J."/>
            <person name="Hornburger P."/>
            <person name="Mueller R.-W."/>
            <person name="Bruemmer F."/>
            <person name="Labrenz M."/>
            <person name="Spormann A.M."/>
            <person name="Op Den Camp H."/>
            <person name="Overmann J."/>
            <person name="Amann R."/>
            <person name="Jetten M.S.M."/>
            <person name="Mascher T."/>
            <person name="Medema M.H."/>
            <person name="Devos D.P."/>
            <person name="Kaster A.-K."/>
            <person name="Ovreas L."/>
            <person name="Rohde M."/>
            <person name="Galperin M.Y."/>
            <person name="Jogler C."/>
        </authorList>
    </citation>
    <scope>NUCLEOTIDE SEQUENCE [LARGE SCALE GENOMIC DNA]</scope>
    <source>
        <strain evidence="2 3">Pla123a</strain>
    </source>
</reference>
<dbReference type="AlphaFoldDB" id="A0A5C5XW89"/>
<name>A0A5C5XW89_9BACT</name>
<dbReference type="Pfam" id="PF17963">
    <property type="entry name" value="Big_9"/>
    <property type="match status" value="1"/>
</dbReference>
<dbReference type="SUPFAM" id="SSF63446">
    <property type="entry name" value="Type I dockerin domain"/>
    <property type="match status" value="1"/>
</dbReference>
<dbReference type="PROSITE" id="PS00018">
    <property type="entry name" value="EF_HAND_1"/>
    <property type="match status" value="1"/>
</dbReference>
<dbReference type="OrthoDB" id="289794at2"/>
<feature type="compositionally biased region" description="Polar residues" evidence="1">
    <location>
        <begin position="967"/>
        <end position="979"/>
    </location>
</feature>
<gene>
    <name evidence="2" type="ORF">Pla123a_47790</name>
</gene>
<feature type="region of interest" description="Disordered" evidence="1">
    <location>
        <begin position="940"/>
        <end position="979"/>
    </location>
</feature>
<dbReference type="InterPro" id="IPR036439">
    <property type="entry name" value="Dockerin_dom_sf"/>
</dbReference>
<accession>A0A5C5XW89</accession>
<dbReference type="SUPFAM" id="SSF55486">
    <property type="entry name" value="Metalloproteases ('zincins'), catalytic domain"/>
    <property type="match status" value="1"/>
</dbReference>
<keyword evidence="3" id="KW-1185">Reference proteome</keyword>
<evidence type="ECO:0008006" key="4">
    <source>
        <dbReference type="Google" id="ProtNLM"/>
    </source>
</evidence>
<dbReference type="EMBL" id="SJPO01000017">
    <property type="protein sequence ID" value="TWT66255.1"/>
    <property type="molecule type" value="Genomic_DNA"/>
</dbReference>
<protein>
    <recommendedName>
        <fullName evidence="4">Matrixin</fullName>
    </recommendedName>
</protein>
<sequence length="991" mass="105069">MRHRLYNSKNRLPLQFEPLERRELLDGDGLTLANDAYLSLSFVADGVDAAGQSSALHAAFNAIAPEATWKQAILSAFQSWAVHTNADIGLCDDGGQAFGSPGASLGDPRFGDIRVGAVLLDPSIGAVSVPMDGVVGGSWLGDVLFNTQFNFTSVDDIYAIALHEAGNVFGLEDSADPNSPLHPGPIPTATQPTTTDVANLQDLYGVRSADLYETLDNRNNPDNNVITSASRIAIEDTPPTDAGKVPSILYADISSAADVDFFRLPNLDNYTGPLTFEVRTAGISLLTPEVTIYDDSQQPIATAASTSMGGDTLTITLPTSVDGRDYYIEVKAAAGADYERGGYSLTTTFDDLNEVPDALIERYADGSLRKLTPKQISKVLEPDEDDFFEQEDHENNTFGGAAVLELDADFAVGARYSIQGAITTADDVDFFEVDSPEVFAGPTGTLTVAVRSLEAGGLVPRVTVNNHDGNLLPTELLMNGSGQLVLQVSGVLPSEDYYIGIQADDPDGFFNTGNYELTASFQDASLSLPTFAEGTLAPTDFGVTHTFYVAEPQLFHFLLESTGGAPLSAVVATIRTSDGEAVYRIAGPAGTTRSQLAVLLPPGEYTADFNTVSLYEPLSTPVTYRLAGAAFSDPFAGDPDDPNAHPFACPDPELAGFFCYPGDFLSADPYLWEDFVASQTEPPPETDLQQLVVTLLSDWWSWVWDQVGANGPVLAQGDRFDVQTNSPIGVDANVLTNDIDPEGGDVVAVLETSTTHGQLQLAPNGAITYTPDPGFAGTDSFRYFANDFVQNSSPATVYLVVGSGITGDYNGDGLVDSNDLLTWKTAYGSATELLADGNKNMVVDAGDYALLRDAIVAAAAPVALPAAALARGTIVGDPSTTLPLSLSSQPAMTLAEFAAIRSTSGGRAQAILSRSTYSSDSRRSDAHDLALSQVSLPSRRRLLTAPQSVNDSEGNDGPKSDADRMKTVSTRPTTLLGNSSRHRRAEIEVAG</sequence>
<dbReference type="Gene3D" id="2.60.40.3440">
    <property type="match status" value="1"/>
</dbReference>
<organism evidence="2 3">
    <name type="scientific">Posidoniimonas polymericola</name>
    <dbReference type="NCBI Taxonomy" id="2528002"/>
    <lineage>
        <taxon>Bacteria</taxon>
        <taxon>Pseudomonadati</taxon>
        <taxon>Planctomycetota</taxon>
        <taxon>Planctomycetia</taxon>
        <taxon>Pirellulales</taxon>
        <taxon>Lacipirellulaceae</taxon>
        <taxon>Posidoniimonas</taxon>
    </lineage>
</organism>
<dbReference type="RefSeq" id="WP_146591671.1">
    <property type="nucleotide sequence ID" value="NZ_SJPO01000017.1"/>
</dbReference>
<dbReference type="InterPro" id="IPR024079">
    <property type="entry name" value="MetalloPept_cat_dom_sf"/>
</dbReference>
<feature type="compositionally biased region" description="Basic and acidic residues" evidence="1">
    <location>
        <begin position="956"/>
        <end position="966"/>
    </location>
</feature>
<dbReference type="GO" id="GO:0000272">
    <property type="term" value="P:polysaccharide catabolic process"/>
    <property type="evidence" value="ECO:0007669"/>
    <property type="project" value="InterPro"/>
</dbReference>
<comment type="caution">
    <text evidence="2">The sequence shown here is derived from an EMBL/GenBank/DDBJ whole genome shotgun (WGS) entry which is preliminary data.</text>
</comment>
<dbReference type="GO" id="GO:0008237">
    <property type="term" value="F:metallopeptidase activity"/>
    <property type="evidence" value="ECO:0007669"/>
    <property type="project" value="InterPro"/>
</dbReference>
<evidence type="ECO:0000313" key="3">
    <source>
        <dbReference type="Proteomes" id="UP000318478"/>
    </source>
</evidence>